<protein>
    <submittedName>
        <fullName evidence="2">Uncharacterized protein</fullName>
    </submittedName>
</protein>
<dbReference type="EMBL" id="PKMF04000126">
    <property type="protein sequence ID" value="KAK7848493.1"/>
    <property type="molecule type" value="Genomic_DNA"/>
</dbReference>
<dbReference type="GO" id="GO:0045087">
    <property type="term" value="P:innate immune response"/>
    <property type="evidence" value="ECO:0007669"/>
    <property type="project" value="InterPro"/>
</dbReference>
<sequence>MHIPKPKRLSLIVTISNMGRGEQGLAIFLILFVFLLLNFMHLTTEARPLDNSRSRSHHLLRETGGFIGAVRNSGPSPGNGHRFKSLHSQGETKYSGPSPGIGHKDIFRGFYPDLDPDLTQSTRLDPPVIDSRALAGWWQVTEPRNRL</sequence>
<feature type="region of interest" description="Disordered" evidence="1">
    <location>
        <begin position="67"/>
        <end position="101"/>
    </location>
</feature>
<name>A0AAW0L9X2_QUESU</name>
<dbReference type="PANTHER" id="PTHR34663:SF19">
    <property type="match status" value="1"/>
</dbReference>
<dbReference type="AlphaFoldDB" id="A0AAW0L9X2"/>
<proteinExistence type="predicted"/>
<accession>A0AAW0L9X2</accession>
<dbReference type="Proteomes" id="UP000237347">
    <property type="component" value="Unassembled WGS sequence"/>
</dbReference>
<reference evidence="2 3" key="1">
    <citation type="journal article" date="2018" name="Sci. Data">
        <title>The draft genome sequence of cork oak.</title>
        <authorList>
            <person name="Ramos A.M."/>
            <person name="Usie A."/>
            <person name="Barbosa P."/>
            <person name="Barros P.M."/>
            <person name="Capote T."/>
            <person name="Chaves I."/>
            <person name="Simoes F."/>
            <person name="Abreu I."/>
            <person name="Carrasquinho I."/>
            <person name="Faro C."/>
            <person name="Guimaraes J.B."/>
            <person name="Mendonca D."/>
            <person name="Nobrega F."/>
            <person name="Rodrigues L."/>
            <person name="Saibo N.J.M."/>
            <person name="Varela M.C."/>
            <person name="Egas C."/>
            <person name="Matos J."/>
            <person name="Miguel C.M."/>
            <person name="Oliveira M.M."/>
            <person name="Ricardo C.P."/>
            <person name="Goncalves S."/>
        </authorList>
    </citation>
    <scope>NUCLEOTIDE SEQUENCE [LARGE SCALE GENOMIC DNA]</scope>
    <source>
        <strain evidence="3">cv. HL8</strain>
    </source>
</reference>
<organism evidence="2 3">
    <name type="scientific">Quercus suber</name>
    <name type="common">Cork oak</name>
    <dbReference type="NCBI Taxonomy" id="58331"/>
    <lineage>
        <taxon>Eukaryota</taxon>
        <taxon>Viridiplantae</taxon>
        <taxon>Streptophyta</taxon>
        <taxon>Embryophyta</taxon>
        <taxon>Tracheophyta</taxon>
        <taxon>Spermatophyta</taxon>
        <taxon>Magnoliopsida</taxon>
        <taxon>eudicotyledons</taxon>
        <taxon>Gunneridae</taxon>
        <taxon>Pentapetalae</taxon>
        <taxon>rosids</taxon>
        <taxon>fabids</taxon>
        <taxon>Fagales</taxon>
        <taxon>Fagaceae</taxon>
        <taxon>Quercus</taxon>
    </lineage>
</organism>
<evidence type="ECO:0000313" key="3">
    <source>
        <dbReference type="Proteomes" id="UP000237347"/>
    </source>
</evidence>
<evidence type="ECO:0000313" key="2">
    <source>
        <dbReference type="EMBL" id="KAK7848493.1"/>
    </source>
</evidence>
<comment type="caution">
    <text evidence="2">The sequence shown here is derived from an EMBL/GenBank/DDBJ whole genome shotgun (WGS) entry which is preliminary data.</text>
</comment>
<evidence type="ECO:0000256" key="1">
    <source>
        <dbReference type="SAM" id="MobiDB-lite"/>
    </source>
</evidence>
<gene>
    <name evidence="2" type="ORF">CFP56_004906</name>
</gene>
<keyword evidence="3" id="KW-1185">Reference proteome</keyword>
<dbReference type="PANTHER" id="PTHR34663">
    <property type="entry name" value="OS06G0637400 PROTEIN"/>
    <property type="match status" value="1"/>
</dbReference>
<dbReference type="InterPro" id="IPR044700">
    <property type="entry name" value="PIP2/PIPL1"/>
</dbReference>
<dbReference type="GO" id="GO:0050793">
    <property type="term" value="P:regulation of developmental process"/>
    <property type="evidence" value="ECO:0007669"/>
    <property type="project" value="InterPro"/>
</dbReference>